<dbReference type="PANTHER" id="PTHR32182">
    <property type="entry name" value="DNA REPLICATION AND REPAIR PROTEIN RECF"/>
    <property type="match status" value="1"/>
</dbReference>
<evidence type="ECO:0000256" key="1">
    <source>
        <dbReference type="SAM" id="Coils"/>
    </source>
</evidence>
<accession>A0A2W4QHM9</accession>
<dbReference type="Proteomes" id="UP000249396">
    <property type="component" value="Unassembled WGS sequence"/>
</dbReference>
<proteinExistence type="predicted"/>
<dbReference type="NCBIfam" id="NF045780">
    <property type="entry name" value="TrlF_fam_ATP"/>
    <property type="match status" value="1"/>
</dbReference>
<feature type="coiled-coil region" evidence="1">
    <location>
        <begin position="418"/>
        <end position="462"/>
    </location>
</feature>
<reference evidence="2 3" key="1">
    <citation type="journal article" date="2018" name="Aquat. Microb. Ecol.">
        <title>Gammaproteobacterial methanotrophs dominate.</title>
        <authorList>
            <person name="Rissanen A.J."/>
            <person name="Saarenheimo J."/>
            <person name="Tiirola M."/>
            <person name="Peura S."/>
            <person name="Aalto S.L."/>
            <person name="Karvinen A."/>
            <person name="Nykanen H."/>
        </authorList>
    </citation>
    <scope>NUCLEOTIDE SEQUENCE [LARGE SCALE GENOMIC DNA]</scope>
    <source>
        <strain evidence="2">AMbin10</strain>
    </source>
</reference>
<dbReference type="GO" id="GO:0000731">
    <property type="term" value="P:DNA synthesis involved in DNA repair"/>
    <property type="evidence" value="ECO:0007669"/>
    <property type="project" value="TreeGrafter"/>
</dbReference>
<protein>
    <submittedName>
        <fullName evidence="2">Histidinol-phosphatase</fullName>
    </submittedName>
</protein>
<dbReference type="SUPFAM" id="SSF52540">
    <property type="entry name" value="P-loop containing nucleoside triphosphate hydrolases"/>
    <property type="match status" value="1"/>
</dbReference>
<dbReference type="EMBL" id="QJPH01000544">
    <property type="protein sequence ID" value="PZN70746.1"/>
    <property type="molecule type" value="Genomic_DNA"/>
</dbReference>
<dbReference type="SUPFAM" id="SSF89550">
    <property type="entry name" value="PHP domain-like"/>
    <property type="match status" value="1"/>
</dbReference>
<name>A0A2W4QHM9_9GAMM</name>
<comment type="caution">
    <text evidence="2">The sequence shown here is derived from an EMBL/GenBank/DDBJ whole genome shotgun (WGS) entry which is preliminary data.</text>
</comment>
<dbReference type="InterPro" id="IPR027417">
    <property type="entry name" value="P-loop_NTPase"/>
</dbReference>
<dbReference type="GO" id="GO:0006302">
    <property type="term" value="P:double-strand break repair"/>
    <property type="evidence" value="ECO:0007669"/>
    <property type="project" value="TreeGrafter"/>
</dbReference>
<evidence type="ECO:0000313" key="2">
    <source>
        <dbReference type="EMBL" id="PZN70746.1"/>
    </source>
</evidence>
<gene>
    <name evidence="2" type="ORF">DM484_28010</name>
</gene>
<dbReference type="Gene3D" id="3.20.20.140">
    <property type="entry name" value="Metal-dependent hydrolases"/>
    <property type="match status" value="1"/>
</dbReference>
<evidence type="ECO:0000313" key="3">
    <source>
        <dbReference type="Proteomes" id="UP000249396"/>
    </source>
</evidence>
<sequence>MEEKESFFQNGTTWLRADFHLHTKADKEFQYDSEENSFVSAYVEALSKAGIRIGVITNHNKFDVNEFKALNKAARKQAIFLLPGVELSVNDGANGIHTLVVFSGEWLINGQDYINQFLNIAFEGKTPVQYENENGRSSLGLIDTIKKLEGYHKDFFLVFAHVEQKSGLWHELEGGRLQELGSNELFRRRTLGFQKVSTHDKSDTKCRVKVKSWLGHSYPAELEGCDAKNLEDIGKEGKACYLKIGAFSFDAVKFALMDYSSRVKDVPPTYQHSHIRQIHFEGGTLAGQTIRFSPELNALIGIRGSGKSSILEVLRYVLDIPFGEKAGDQKYKQELVGFTLGSGGKVVMDAVDRNGQLYQIRRIWKETPNVFIDNKLQPGVSIRETVLHKPIYFGQKDLSNTGEGFEKDLVEKLLGSKLDDIRRKVADQKNKVSDAVDRLLKITNVEEQMAEQTKKKLDTEHRLEFYKTHGVEEKLQKRLDFDADIRKMKEGVDLIIAFLSGLKELLAEYEDDLRNYVGFKSKHNDEAFKGFETVYAKAVQSLNNIKTEALKSETTQIELSSKYQALLSIREGFNEEFAEIERKLAEELKTSTSHNISSDEFLHLKQQLAQANMLLNAFSKQGNQKVSISSLLAEELQQLNDLWHEEFRIIKTELDKIGNGNSALAILLGYKEDKSAFLNFMKTIFKGSGIRETTFQGVVDHYSDFIAIYNDFENAKKLFGSNPQIMADIFTTNLKTLLTYQTPNKFTITYRGKELEHHSLGQRASALILFVLSQQENDAIIIDQPEDDLDNQTIYEDVIKLVRAMKPKVQFIFATHNPNIPVLGDAEQIHACSFMDNAIVVQTGSIDDPRQQKTIVDIMEGGKEAFNRRKEIYQIWKP</sequence>
<organism evidence="2 3">
    <name type="scientific">Candidatus Methylumidiphilus alinenensis</name>
    <dbReference type="NCBI Taxonomy" id="2202197"/>
    <lineage>
        <taxon>Bacteria</taxon>
        <taxon>Pseudomonadati</taxon>
        <taxon>Pseudomonadota</taxon>
        <taxon>Gammaproteobacteria</taxon>
        <taxon>Methylococcales</taxon>
        <taxon>Candidatus Methylumidiphilus</taxon>
    </lineage>
</organism>
<dbReference type="AlphaFoldDB" id="A0A2W4QHM9"/>
<dbReference type="PANTHER" id="PTHR32182:SF22">
    <property type="entry name" value="ATP-DEPENDENT ENDONUCLEASE, OLD FAMILY-RELATED"/>
    <property type="match status" value="1"/>
</dbReference>
<dbReference type="Gene3D" id="3.40.50.300">
    <property type="entry name" value="P-loop containing nucleotide triphosphate hydrolases"/>
    <property type="match status" value="2"/>
</dbReference>
<keyword evidence="1" id="KW-0175">Coiled coil</keyword>
<dbReference type="InterPro" id="IPR016195">
    <property type="entry name" value="Pol/histidinol_Pase-like"/>
</dbReference>
<dbReference type="InterPro" id="IPR054787">
    <property type="entry name" value="TrlF_ATPase"/>
</dbReference>